<dbReference type="PANTHER" id="PTHR13767">
    <property type="entry name" value="TRNA-PSEUDOURIDINE SYNTHASE"/>
    <property type="match status" value="1"/>
</dbReference>
<dbReference type="HAMAP" id="MF_01080">
    <property type="entry name" value="TruB_bact"/>
    <property type="match status" value="1"/>
</dbReference>
<evidence type="ECO:0000256" key="2">
    <source>
        <dbReference type="ARBA" id="ARBA00005642"/>
    </source>
</evidence>
<dbReference type="SUPFAM" id="SSF55120">
    <property type="entry name" value="Pseudouridine synthase"/>
    <property type="match status" value="1"/>
</dbReference>
<dbReference type="InterPro" id="IPR020103">
    <property type="entry name" value="PsdUridine_synth_cat_dom_sf"/>
</dbReference>
<dbReference type="CDD" id="cd02573">
    <property type="entry name" value="PseudoU_synth_EcTruB"/>
    <property type="match status" value="1"/>
</dbReference>
<feature type="domain" description="tRNA pseudouridylate synthase B C-terminal" evidence="7">
    <location>
        <begin position="179"/>
        <end position="237"/>
    </location>
</feature>
<evidence type="ECO:0000256" key="1">
    <source>
        <dbReference type="ARBA" id="ARBA00000385"/>
    </source>
</evidence>
<comment type="caution">
    <text evidence="8">The sequence shown here is derived from an EMBL/GenBank/DDBJ whole genome shotgun (WGS) entry which is preliminary data.</text>
</comment>
<sequence length="312" mass="34014">MPRKPKNDISGWINLNKPAGMTSNDALMKIKRALNFPKIGHAGTLDPLASGILPIALGEATKVVQYMMEDDKVYLFTVKWGEQTTTDDMEGEIMASSDIRPSEDKINAILPDFTGEIMQKPPTFSAIKVDGQRAYDLARAGQAPDLEARPINVYELAIVEHRGADTTFRAICGKGTYVRSLARDMGLALGTYGTITSLIREAVGPFNLENSISLAFFEQNDDNTNLESIVLPVETVLDDIPVLAVTDPEAQKLRNGQKLTFVARPDVQRLVSIGHDFKSGVPGLILASYRGKALAILEATGVEAQPVRVFNL</sequence>
<accession>A0A2W5FGP6</accession>
<protein>
    <recommendedName>
        <fullName evidence="5">tRNA pseudouridine synthase B</fullName>
        <ecNumber evidence="5">5.4.99.25</ecNumber>
    </recommendedName>
    <alternativeName>
        <fullName evidence="5">tRNA pseudouridine(55) synthase</fullName>
        <shortName evidence="5">Psi55 synthase</shortName>
    </alternativeName>
    <alternativeName>
        <fullName evidence="5">tRNA pseudouridylate synthase</fullName>
    </alternativeName>
    <alternativeName>
        <fullName evidence="5">tRNA-uridine isomerase</fullName>
    </alternativeName>
</protein>
<organism evidence="8 9">
    <name type="scientific">Micavibrio aeruginosavorus</name>
    <dbReference type="NCBI Taxonomy" id="349221"/>
    <lineage>
        <taxon>Bacteria</taxon>
        <taxon>Pseudomonadati</taxon>
        <taxon>Bdellovibrionota</taxon>
        <taxon>Bdellovibrionia</taxon>
        <taxon>Bdellovibrionales</taxon>
        <taxon>Pseudobdellovibrionaceae</taxon>
        <taxon>Micavibrio</taxon>
    </lineage>
</organism>
<evidence type="ECO:0000256" key="3">
    <source>
        <dbReference type="ARBA" id="ARBA00022694"/>
    </source>
</evidence>
<comment type="similarity">
    <text evidence="2 5">Belongs to the pseudouridine synthase TruB family. Type 1 subfamily.</text>
</comment>
<comment type="catalytic activity">
    <reaction evidence="1 5">
        <text>uridine(55) in tRNA = pseudouridine(55) in tRNA</text>
        <dbReference type="Rhea" id="RHEA:42532"/>
        <dbReference type="Rhea" id="RHEA-COMP:10101"/>
        <dbReference type="Rhea" id="RHEA-COMP:10102"/>
        <dbReference type="ChEBI" id="CHEBI:65314"/>
        <dbReference type="ChEBI" id="CHEBI:65315"/>
        <dbReference type="EC" id="5.4.99.25"/>
    </reaction>
</comment>
<dbReference type="GO" id="GO:1990481">
    <property type="term" value="P:mRNA pseudouridine synthesis"/>
    <property type="evidence" value="ECO:0007669"/>
    <property type="project" value="TreeGrafter"/>
</dbReference>
<feature type="domain" description="Pseudouridine synthase II N-terminal" evidence="6">
    <location>
        <begin position="31"/>
        <end position="178"/>
    </location>
</feature>
<gene>
    <name evidence="5" type="primary">truB</name>
    <name evidence="8" type="ORF">DI586_09835</name>
</gene>
<dbReference type="EC" id="5.4.99.25" evidence="5"/>
<dbReference type="EMBL" id="QFOT01000136">
    <property type="protein sequence ID" value="PZP54468.1"/>
    <property type="molecule type" value="Genomic_DNA"/>
</dbReference>
<dbReference type="InterPro" id="IPR014780">
    <property type="entry name" value="tRNA_psdUridine_synth_TruB"/>
</dbReference>
<evidence type="ECO:0000256" key="5">
    <source>
        <dbReference type="HAMAP-Rule" id="MF_01080"/>
    </source>
</evidence>
<dbReference type="Pfam" id="PF16198">
    <property type="entry name" value="TruB_C_2"/>
    <property type="match status" value="1"/>
</dbReference>
<comment type="function">
    <text evidence="5">Responsible for synthesis of pseudouridine from uracil-55 in the psi GC loop of transfer RNAs.</text>
</comment>
<evidence type="ECO:0000313" key="8">
    <source>
        <dbReference type="EMBL" id="PZP54468.1"/>
    </source>
</evidence>
<dbReference type="AlphaFoldDB" id="A0A2W5FGP6"/>
<name>A0A2W5FGP6_9BACT</name>
<evidence type="ECO:0000313" key="9">
    <source>
        <dbReference type="Proteomes" id="UP000249739"/>
    </source>
</evidence>
<reference evidence="8 9" key="1">
    <citation type="submission" date="2017-08" db="EMBL/GenBank/DDBJ databases">
        <title>Infants hospitalized years apart are colonized by the same room-sourced microbial strains.</title>
        <authorList>
            <person name="Brooks B."/>
            <person name="Olm M.R."/>
            <person name="Firek B.A."/>
            <person name="Baker R."/>
            <person name="Thomas B.C."/>
            <person name="Morowitz M.J."/>
            <person name="Banfield J.F."/>
        </authorList>
    </citation>
    <scope>NUCLEOTIDE SEQUENCE [LARGE SCALE GENOMIC DNA]</scope>
    <source>
        <strain evidence="8">S2_006_000_R2_64</strain>
    </source>
</reference>
<dbReference type="NCBIfam" id="TIGR00431">
    <property type="entry name" value="TruB"/>
    <property type="match status" value="1"/>
</dbReference>
<dbReference type="Pfam" id="PF01509">
    <property type="entry name" value="TruB_N"/>
    <property type="match status" value="1"/>
</dbReference>
<dbReference type="Gene3D" id="3.30.2350.10">
    <property type="entry name" value="Pseudouridine synthase"/>
    <property type="match status" value="1"/>
</dbReference>
<dbReference type="GO" id="GO:0160148">
    <property type="term" value="F:tRNA pseudouridine(55) synthase activity"/>
    <property type="evidence" value="ECO:0007669"/>
    <property type="project" value="UniProtKB-EC"/>
</dbReference>
<dbReference type="GO" id="GO:0003723">
    <property type="term" value="F:RNA binding"/>
    <property type="evidence" value="ECO:0007669"/>
    <property type="project" value="InterPro"/>
</dbReference>
<keyword evidence="4 5" id="KW-0413">Isomerase</keyword>
<proteinExistence type="inferred from homology"/>
<evidence type="ECO:0000259" key="6">
    <source>
        <dbReference type="Pfam" id="PF01509"/>
    </source>
</evidence>
<evidence type="ECO:0000259" key="7">
    <source>
        <dbReference type="Pfam" id="PF16198"/>
    </source>
</evidence>
<dbReference type="GO" id="GO:0031119">
    <property type="term" value="P:tRNA pseudouridine synthesis"/>
    <property type="evidence" value="ECO:0007669"/>
    <property type="project" value="UniProtKB-UniRule"/>
</dbReference>
<evidence type="ECO:0000256" key="4">
    <source>
        <dbReference type="ARBA" id="ARBA00023235"/>
    </source>
</evidence>
<keyword evidence="3 5" id="KW-0819">tRNA processing</keyword>
<feature type="active site" description="Nucleophile" evidence="5">
    <location>
        <position position="46"/>
    </location>
</feature>
<dbReference type="InterPro" id="IPR002501">
    <property type="entry name" value="PsdUridine_synth_N"/>
</dbReference>
<dbReference type="Proteomes" id="UP000249739">
    <property type="component" value="Unassembled WGS sequence"/>
</dbReference>
<dbReference type="InterPro" id="IPR032819">
    <property type="entry name" value="TruB_C"/>
</dbReference>
<dbReference type="PANTHER" id="PTHR13767:SF2">
    <property type="entry name" value="PSEUDOURIDYLATE SYNTHASE TRUB1"/>
    <property type="match status" value="1"/>
</dbReference>